<evidence type="ECO:0000313" key="4">
    <source>
        <dbReference type="Proteomes" id="UP000297907"/>
    </source>
</evidence>
<gene>
    <name evidence="3" type="ORF">E3O42_11150</name>
</gene>
<dbReference type="Proteomes" id="UP000297907">
    <property type="component" value="Unassembled WGS sequence"/>
</dbReference>
<sequence length="75" mass="8332">MPNITVQLLAGRDIDQRRAFVQDVTNSAVETLGARREDVRIVFEQITPDIVANGGVFASEDESRSEVVNRFVPES</sequence>
<evidence type="ECO:0000256" key="1">
    <source>
        <dbReference type="ARBA" id="ARBA00023235"/>
    </source>
</evidence>
<dbReference type="EMBL" id="SOFL01000036">
    <property type="protein sequence ID" value="TFC01028.1"/>
    <property type="molecule type" value="Genomic_DNA"/>
</dbReference>
<proteinExistence type="predicted"/>
<name>A0A4R8W5G1_9MICO</name>
<keyword evidence="1" id="KW-0413">Isomerase</keyword>
<dbReference type="InterPro" id="IPR014347">
    <property type="entry name" value="Tautomerase/MIF_sf"/>
</dbReference>
<dbReference type="GO" id="GO:0016853">
    <property type="term" value="F:isomerase activity"/>
    <property type="evidence" value="ECO:0007669"/>
    <property type="project" value="UniProtKB-KW"/>
</dbReference>
<protein>
    <submittedName>
        <fullName evidence="3">4-oxalocrotonate tautomerase</fullName>
    </submittedName>
</protein>
<keyword evidence="4" id="KW-1185">Reference proteome</keyword>
<comment type="caution">
    <text evidence="3">The sequence shown here is derived from an EMBL/GenBank/DDBJ whole genome shotgun (WGS) entry which is preliminary data.</text>
</comment>
<organism evidence="3 4">
    <name type="scientific">Cryobacterium adonitolivorans</name>
    <dbReference type="NCBI Taxonomy" id="1259189"/>
    <lineage>
        <taxon>Bacteria</taxon>
        <taxon>Bacillati</taxon>
        <taxon>Actinomycetota</taxon>
        <taxon>Actinomycetes</taxon>
        <taxon>Micrococcales</taxon>
        <taxon>Microbacteriaceae</taxon>
        <taxon>Cryobacterium</taxon>
    </lineage>
</organism>
<dbReference type="SUPFAM" id="SSF55331">
    <property type="entry name" value="Tautomerase/MIF"/>
    <property type="match status" value="1"/>
</dbReference>
<evidence type="ECO:0000313" key="3">
    <source>
        <dbReference type="EMBL" id="TFC01028.1"/>
    </source>
</evidence>
<dbReference type="InterPro" id="IPR004370">
    <property type="entry name" value="4-OT-like_dom"/>
</dbReference>
<reference evidence="3 4" key="1">
    <citation type="submission" date="2019-03" db="EMBL/GenBank/DDBJ databases">
        <title>Genomics of glacier-inhabiting Cryobacterium strains.</title>
        <authorList>
            <person name="Liu Q."/>
            <person name="Xin Y.-H."/>
        </authorList>
    </citation>
    <scope>NUCLEOTIDE SEQUENCE [LARGE SCALE GENOMIC DNA]</scope>
    <source>
        <strain evidence="3 4">RHLS22-1</strain>
    </source>
</reference>
<dbReference type="AlphaFoldDB" id="A0A4R8W5G1"/>
<evidence type="ECO:0000259" key="2">
    <source>
        <dbReference type="Pfam" id="PF01361"/>
    </source>
</evidence>
<accession>A0A4R8W5G1</accession>
<dbReference type="OrthoDB" id="4965437at2"/>
<dbReference type="Gene3D" id="3.30.429.10">
    <property type="entry name" value="Macrophage Migration Inhibitory Factor"/>
    <property type="match status" value="1"/>
</dbReference>
<feature type="domain" description="4-oxalocrotonate tautomerase-like" evidence="2">
    <location>
        <begin position="2"/>
        <end position="56"/>
    </location>
</feature>
<dbReference type="Pfam" id="PF01361">
    <property type="entry name" value="Tautomerase"/>
    <property type="match status" value="1"/>
</dbReference>
<dbReference type="RefSeq" id="WP_134454007.1">
    <property type="nucleotide sequence ID" value="NZ_SOFL01000036.1"/>
</dbReference>